<accession>C6X8Z5</accession>
<evidence type="ECO:0000313" key="1">
    <source>
        <dbReference type="EMBL" id="ACT49615.1"/>
    </source>
</evidence>
<name>C6X8Z5_METGS</name>
<dbReference type="SUPFAM" id="SSF50494">
    <property type="entry name" value="Trypsin-like serine proteases"/>
    <property type="match status" value="1"/>
</dbReference>
<sequence>MNIAKKLASLISDAPNQYRGYFVPVFKISCDETPYHAGTAFGIKHNGKRYMVTAAHVLEQDECNPCDSKDELFITVNGSLTQLRQFEATTIHTSVQSQRSPVPLDLVLIAPSEFDLSAVFTNFFTKRHWYKSPLHDRLYVVACGYPATKNNAKKSVKTLSMRPYGYFGRISCASKCRKAGFDSRTHFCFDILLKKTFNGSQREVKAPKPHGISGGPVLVVHDFGRLNLMTPRLRGVVIENAWKQQCIVCVDIFAILSANSAAL</sequence>
<dbReference type="STRING" id="582744.Msip34_0367"/>
<keyword evidence="2" id="KW-1185">Reference proteome</keyword>
<evidence type="ECO:0008006" key="3">
    <source>
        <dbReference type="Google" id="ProtNLM"/>
    </source>
</evidence>
<organism evidence="1 2">
    <name type="scientific">Methylovorus glucosotrophus (strain SIP3-4)</name>
    <dbReference type="NCBI Taxonomy" id="582744"/>
    <lineage>
        <taxon>Bacteria</taxon>
        <taxon>Pseudomonadati</taxon>
        <taxon>Pseudomonadota</taxon>
        <taxon>Betaproteobacteria</taxon>
        <taxon>Nitrosomonadales</taxon>
        <taxon>Methylophilaceae</taxon>
        <taxon>Methylovorus</taxon>
    </lineage>
</organism>
<evidence type="ECO:0000313" key="2">
    <source>
        <dbReference type="Proteomes" id="UP000002743"/>
    </source>
</evidence>
<proteinExistence type="predicted"/>
<dbReference type="InterPro" id="IPR009003">
    <property type="entry name" value="Peptidase_S1_PA"/>
</dbReference>
<protein>
    <recommendedName>
        <fullName evidence="3">Peptidase S1 and S6 chymotrypsin/Hap</fullName>
    </recommendedName>
</protein>
<dbReference type="Proteomes" id="UP000002743">
    <property type="component" value="Chromosome"/>
</dbReference>
<gene>
    <name evidence="1" type="ordered locus">Msip34_0367</name>
</gene>
<dbReference type="RefSeq" id="WP_015829294.1">
    <property type="nucleotide sequence ID" value="NC_012969.1"/>
</dbReference>
<dbReference type="OrthoDB" id="7042015at2"/>
<dbReference type="EMBL" id="CP001674">
    <property type="protein sequence ID" value="ACT49615.1"/>
    <property type="molecule type" value="Genomic_DNA"/>
</dbReference>
<dbReference type="KEGG" id="mei:Msip34_0367"/>
<reference evidence="2" key="1">
    <citation type="submission" date="2009-07" db="EMBL/GenBank/DDBJ databases">
        <title>Complete sequence of chromosome of Methylovorus sp. SIP3-4.</title>
        <authorList>
            <person name="Lucas S."/>
            <person name="Copeland A."/>
            <person name="Lapidus A."/>
            <person name="Glavina del Rio T."/>
            <person name="Tice H."/>
            <person name="Bruce D."/>
            <person name="Goodwin L."/>
            <person name="Pitluck S."/>
            <person name="Clum A."/>
            <person name="Larimer F."/>
            <person name="Land M."/>
            <person name="Hauser L."/>
            <person name="Kyrpides N."/>
            <person name="Mikhailova N."/>
            <person name="Kayluzhnaya M."/>
            <person name="Chistoserdova L."/>
        </authorList>
    </citation>
    <scope>NUCLEOTIDE SEQUENCE [LARGE SCALE GENOMIC DNA]</scope>
    <source>
        <strain evidence="2">SIP3-4</strain>
    </source>
</reference>
<dbReference type="AlphaFoldDB" id="C6X8Z5"/>
<reference evidence="1 2" key="2">
    <citation type="journal article" date="2011" name="J. Bacteriol.">
        <title>Genomes of three methylotrophs from a single niche uncover genetic and metabolic divergence of Methylophilaceae.</title>
        <authorList>
            <person name="Lapidus A."/>
            <person name="Clum A."/>
            <person name="Labutti K."/>
            <person name="Kaluzhnaya M.G."/>
            <person name="Lim S."/>
            <person name="Beck D.A."/>
            <person name="Glavina Del Rio T."/>
            <person name="Nolan M."/>
            <person name="Mavromatis K."/>
            <person name="Huntemann M."/>
            <person name="Lucas S."/>
            <person name="Lidstrom M.E."/>
            <person name="Ivanova N."/>
            <person name="Chistoserdova L."/>
        </authorList>
    </citation>
    <scope>NUCLEOTIDE SEQUENCE [LARGE SCALE GENOMIC DNA]</scope>
    <source>
        <strain evidence="1 2">SIP3-4</strain>
    </source>
</reference>
<dbReference type="HOGENOM" id="CLU_1056935_0_0_4"/>